<protein>
    <recommendedName>
        <fullName evidence="9">MSP domain-containing protein</fullName>
    </recommendedName>
</protein>
<evidence type="ECO:0000256" key="6">
    <source>
        <dbReference type="SAM" id="Coils"/>
    </source>
</evidence>
<keyword evidence="3 8" id="KW-0812">Transmembrane</keyword>
<comment type="caution">
    <text evidence="10">The sequence shown here is derived from an EMBL/GenBank/DDBJ whole genome shotgun (WGS) entry which is preliminary data.</text>
</comment>
<feature type="region of interest" description="Disordered" evidence="7">
    <location>
        <begin position="142"/>
        <end position="176"/>
    </location>
</feature>
<reference evidence="10 11" key="1">
    <citation type="submission" date="2012-10" db="EMBL/GenBank/DDBJ databases">
        <title>Genome sequencing and analysis of entomopathogenic fungi Beauveria bassiana D1-5.</title>
        <authorList>
            <person name="Li Q."/>
            <person name="Wang L."/>
            <person name="Zhang Z."/>
            <person name="Wang Q."/>
            <person name="Ren J."/>
            <person name="Wang M."/>
            <person name="Xu W."/>
            <person name="Wang J."/>
            <person name="Lu Y."/>
            <person name="Du Q."/>
            <person name="Sun Z."/>
        </authorList>
    </citation>
    <scope>NUCLEOTIDE SEQUENCE [LARGE SCALE GENOMIC DNA]</scope>
    <source>
        <strain evidence="10 11">D1-5</strain>
    </source>
</reference>
<dbReference type="InterPro" id="IPR016763">
    <property type="entry name" value="VAP"/>
</dbReference>
<dbReference type="GO" id="GO:0033149">
    <property type="term" value="F:FFAT motif binding"/>
    <property type="evidence" value="ECO:0007669"/>
    <property type="project" value="TreeGrafter"/>
</dbReference>
<dbReference type="PANTHER" id="PTHR10809:SF6">
    <property type="entry name" value="AT11025P-RELATED"/>
    <property type="match status" value="1"/>
</dbReference>
<dbReference type="HOGENOM" id="CLU_032848_1_1_1"/>
<dbReference type="STRING" id="1245745.A0A0A2VTM1"/>
<accession>A0A0A2VTM1</accession>
<dbReference type="InterPro" id="IPR008962">
    <property type="entry name" value="PapD-like_sf"/>
</dbReference>
<comment type="subcellular location">
    <subcellularLocation>
        <location evidence="1">Membrane</location>
        <topology evidence="1">Single-pass type IV membrane protein</topology>
    </subcellularLocation>
</comment>
<evidence type="ECO:0000256" key="7">
    <source>
        <dbReference type="SAM" id="MobiDB-lite"/>
    </source>
</evidence>
<dbReference type="SUPFAM" id="SSF49354">
    <property type="entry name" value="PapD-like"/>
    <property type="match status" value="1"/>
</dbReference>
<evidence type="ECO:0000256" key="1">
    <source>
        <dbReference type="ARBA" id="ARBA00004211"/>
    </source>
</evidence>
<evidence type="ECO:0000313" key="10">
    <source>
        <dbReference type="EMBL" id="KGQ09662.1"/>
    </source>
</evidence>
<feature type="transmembrane region" description="Helical" evidence="8">
    <location>
        <begin position="255"/>
        <end position="274"/>
    </location>
</feature>
<keyword evidence="5 8" id="KW-0472">Membrane</keyword>
<keyword evidence="6" id="KW-0175">Coiled coil</keyword>
<dbReference type="Proteomes" id="UP000030106">
    <property type="component" value="Unassembled WGS sequence"/>
</dbReference>
<dbReference type="EMBL" id="ANFO01000417">
    <property type="protein sequence ID" value="KGQ09662.1"/>
    <property type="molecule type" value="Genomic_DNA"/>
</dbReference>
<comment type="similarity">
    <text evidence="2">Belongs to the VAMP-associated protein (VAP) (TC 9.B.17) family.</text>
</comment>
<evidence type="ECO:0000256" key="8">
    <source>
        <dbReference type="SAM" id="Phobius"/>
    </source>
</evidence>
<dbReference type="InterPro" id="IPR000535">
    <property type="entry name" value="MSP_dom"/>
</dbReference>
<dbReference type="AlphaFoldDB" id="A0A0A2VTM1"/>
<dbReference type="PANTHER" id="PTHR10809">
    <property type="entry name" value="VESICLE-ASSOCIATED MEMBRANE PROTEIN-ASSOCIATED PROTEIN"/>
    <property type="match status" value="1"/>
</dbReference>
<dbReference type="PIRSF" id="PIRSF019693">
    <property type="entry name" value="VAMP-associated"/>
    <property type="match status" value="1"/>
</dbReference>
<dbReference type="GO" id="GO:0061817">
    <property type="term" value="P:endoplasmic reticulum-plasma membrane tethering"/>
    <property type="evidence" value="ECO:0007669"/>
    <property type="project" value="TreeGrafter"/>
</dbReference>
<dbReference type="PROSITE" id="PS50202">
    <property type="entry name" value="MSP"/>
    <property type="match status" value="1"/>
</dbReference>
<proteinExistence type="inferred from homology"/>
<dbReference type="eggNOG" id="KOG0439">
    <property type="taxonomic scope" value="Eukaryota"/>
</dbReference>
<dbReference type="InterPro" id="IPR013783">
    <property type="entry name" value="Ig-like_fold"/>
</dbReference>
<gene>
    <name evidence="10" type="ORF">BBAD15_g5002</name>
</gene>
<dbReference type="GO" id="GO:0090158">
    <property type="term" value="P:endoplasmic reticulum membrane organization"/>
    <property type="evidence" value="ECO:0007669"/>
    <property type="project" value="TreeGrafter"/>
</dbReference>
<name>A0A0A2VTM1_BEABA</name>
<keyword evidence="4 8" id="KW-1133">Transmembrane helix</keyword>
<feature type="coiled-coil region" evidence="6">
    <location>
        <begin position="196"/>
        <end position="223"/>
    </location>
</feature>
<evidence type="ECO:0000256" key="3">
    <source>
        <dbReference type="ARBA" id="ARBA00022692"/>
    </source>
</evidence>
<evidence type="ECO:0000259" key="9">
    <source>
        <dbReference type="PROSITE" id="PS50202"/>
    </source>
</evidence>
<sequence length="275" mass="29853">MSIDVEPLELNFRRPFTVEVSQTLTIRNTSSDPLAFKVKTTAPRQYCVRPNAGRIEPGQAFDVSVLLQAMKADPEPDTKCRDKFLVQSAPITGDKEFTSIAEVLDNTDKSLKQERKIRVNWLPAHGEADANTVVMTPNKKLVNGHADTPDVSHNFSSPNTNAPPPYDDDTPAADVDEKAPIDTPAALASRAIPAIKEAGNETLETVKAKLAAAQAEIVRLTDNSGLRQRNVKAGEAEKIPAGELAQAVKQNADGVSVQVVAILCLMSFLLAYFFF</sequence>
<dbReference type="GO" id="GO:0005886">
    <property type="term" value="C:plasma membrane"/>
    <property type="evidence" value="ECO:0007669"/>
    <property type="project" value="TreeGrafter"/>
</dbReference>
<evidence type="ECO:0000256" key="5">
    <source>
        <dbReference type="ARBA" id="ARBA00023136"/>
    </source>
</evidence>
<dbReference type="OrthoDB" id="264603at2759"/>
<evidence type="ECO:0000256" key="2">
    <source>
        <dbReference type="ARBA" id="ARBA00008932"/>
    </source>
</evidence>
<dbReference type="Gene3D" id="2.60.40.10">
    <property type="entry name" value="Immunoglobulins"/>
    <property type="match status" value="1"/>
</dbReference>
<dbReference type="GO" id="GO:0005789">
    <property type="term" value="C:endoplasmic reticulum membrane"/>
    <property type="evidence" value="ECO:0007669"/>
    <property type="project" value="InterPro"/>
</dbReference>
<evidence type="ECO:0000313" key="11">
    <source>
        <dbReference type="Proteomes" id="UP000030106"/>
    </source>
</evidence>
<feature type="domain" description="MSP" evidence="9">
    <location>
        <begin position="2"/>
        <end position="122"/>
    </location>
</feature>
<organism evidence="10 11">
    <name type="scientific">Beauveria bassiana D1-5</name>
    <dbReference type="NCBI Taxonomy" id="1245745"/>
    <lineage>
        <taxon>Eukaryota</taxon>
        <taxon>Fungi</taxon>
        <taxon>Dikarya</taxon>
        <taxon>Ascomycota</taxon>
        <taxon>Pezizomycotina</taxon>
        <taxon>Sordariomycetes</taxon>
        <taxon>Hypocreomycetidae</taxon>
        <taxon>Hypocreales</taxon>
        <taxon>Cordycipitaceae</taxon>
        <taxon>Beauveria</taxon>
    </lineage>
</organism>
<evidence type="ECO:0000256" key="4">
    <source>
        <dbReference type="ARBA" id="ARBA00022989"/>
    </source>
</evidence>
<dbReference type="Pfam" id="PF00635">
    <property type="entry name" value="Motile_Sperm"/>
    <property type="match status" value="1"/>
</dbReference>